<feature type="region of interest" description="Disordered" evidence="1">
    <location>
        <begin position="139"/>
        <end position="187"/>
    </location>
</feature>
<feature type="signal peptide" evidence="2">
    <location>
        <begin position="1"/>
        <end position="21"/>
    </location>
</feature>
<dbReference type="EMBL" id="CP108140">
    <property type="protein sequence ID" value="WTP86545.1"/>
    <property type="molecule type" value="Genomic_DNA"/>
</dbReference>
<evidence type="ECO:0000313" key="3">
    <source>
        <dbReference type="EMBL" id="WTP86545.1"/>
    </source>
</evidence>
<keyword evidence="2" id="KW-0732">Signal</keyword>
<sequence>MAGALAATLALLLWGATPASAGGSTSVFLASPESQKTASLYYSDEEYSELDRLLGPVGKGTRDKPPEADLMAAHQVSVTWMAHDVTPWRLDRVYEMDDGRNAWIHTAVGRNQPANGTWHRAEQPAQLRTLFKDLGLTGKTSAGGSQAAVPPESKAPGEGVGAQDSSGTATDATDTATEAPLAQSTGSGDGTDWWWALPGAAAGAVLALVLRPLATRLPLARLQGEPGPRQELRDV</sequence>
<evidence type="ECO:0000256" key="1">
    <source>
        <dbReference type="SAM" id="MobiDB-lite"/>
    </source>
</evidence>
<proteinExistence type="predicted"/>
<feature type="chain" id="PRO_5043781984" evidence="2">
    <location>
        <begin position="22"/>
        <end position="235"/>
    </location>
</feature>
<name>A0AAU1HX35_9ACTN</name>
<organism evidence="3">
    <name type="scientific">Streptomyces sp. NBC_00180</name>
    <dbReference type="NCBI Taxonomy" id="2903632"/>
    <lineage>
        <taxon>Bacteria</taxon>
        <taxon>Bacillati</taxon>
        <taxon>Actinomycetota</taxon>
        <taxon>Actinomycetes</taxon>
        <taxon>Kitasatosporales</taxon>
        <taxon>Streptomycetaceae</taxon>
        <taxon>Streptomyces</taxon>
    </lineage>
</organism>
<evidence type="ECO:0000256" key="2">
    <source>
        <dbReference type="SAM" id="SignalP"/>
    </source>
</evidence>
<feature type="compositionally biased region" description="Low complexity" evidence="1">
    <location>
        <begin position="168"/>
        <end position="177"/>
    </location>
</feature>
<reference evidence="3" key="1">
    <citation type="submission" date="2022-10" db="EMBL/GenBank/DDBJ databases">
        <title>The complete genomes of actinobacterial strains from the NBC collection.</title>
        <authorList>
            <person name="Joergensen T.S."/>
            <person name="Alvarez Arevalo M."/>
            <person name="Sterndorff E.B."/>
            <person name="Faurdal D."/>
            <person name="Vuksanovic O."/>
            <person name="Mourched A.-S."/>
            <person name="Charusanti P."/>
            <person name="Shaw S."/>
            <person name="Blin K."/>
            <person name="Weber T."/>
        </authorList>
    </citation>
    <scope>NUCLEOTIDE SEQUENCE</scope>
    <source>
        <strain evidence="3">NBC 00180</strain>
    </source>
</reference>
<accession>A0AAU1HX35</accession>
<protein>
    <submittedName>
        <fullName evidence="3">Uncharacterized protein</fullName>
    </submittedName>
</protein>
<gene>
    <name evidence="3" type="ORF">OG477_14735</name>
</gene>
<dbReference type="AlphaFoldDB" id="A0AAU1HX35"/>